<keyword evidence="2 3" id="KW-0697">Rotamase</keyword>
<dbReference type="PROSITE" id="PS51257">
    <property type="entry name" value="PROKAR_LIPOPROTEIN"/>
    <property type="match status" value="1"/>
</dbReference>
<organism evidence="8 9">
    <name type="scientific">Parabacteroides acidifaciens</name>
    <dbReference type="NCBI Taxonomy" id="2290935"/>
    <lineage>
        <taxon>Bacteria</taxon>
        <taxon>Pseudomonadati</taxon>
        <taxon>Bacteroidota</taxon>
        <taxon>Bacteroidia</taxon>
        <taxon>Bacteroidales</taxon>
        <taxon>Tannerellaceae</taxon>
        <taxon>Parabacteroides</taxon>
    </lineage>
</organism>
<evidence type="ECO:0000313" key="7">
    <source>
        <dbReference type="EMBL" id="MBC8600371.1"/>
    </source>
</evidence>
<proteinExistence type="inferred from homology"/>
<evidence type="ECO:0000256" key="4">
    <source>
        <dbReference type="RuleBase" id="RU003915"/>
    </source>
</evidence>
<dbReference type="Proteomes" id="UP000256321">
    <property type="component" value="Unassembled WGS sequence"/>
</dbReference>
<dbReference type="PROSITE" id="PS50059">
    <property type="entry name" value="FKBP_PPIASE"/>
    <property type="match status" value="1"/>
</dbReference>
<evidence type="ECO:0000256" key="2">
    <source>
        <dbReference type="ARBA" id="ARBA00023110"/>
    </source>
</evidence>
<dbReference type="EMBL" id="JACRTI010000002">
    <property type="protein sequence ID" value="MBC8600371.1"/>
    <property type="molecule type" value="Genomic_DNA"/>
</dbReference>
<evidence type="ECO:0000313" key="10">
    <source>
        <dbReference type="Proteomes" id="UP000629596"/>
    </source>
</evidence>
<feature type="signal peptide" evidence="5">
    <location>
        <begin position="1"/>
        <end position="23"/>
    </location>
</feature>
<dbReference type="InterPro" id="IPR001179">
    <property type="entry name" value="PPIase_FKBP_dom"/>
</dbReference>
<dbReference type="RefSeq" id="WP_115497910.1">
    <property type="nucleotide sequence ID" value="NZ_JACRTI010000002.1"/>
</dbReference>
<evidence type="ECO:0000256" key="5">
    <source>
        <dbReference type="SAM" id="SignalP"/>
    </source>
</evidence>
<dbReference type="AlphaFoldDB" id="A0A3D8HK12"/>
<dbReference type="EC" id="5.2.1.8" evidence="4"/>
<comment type="caution">
    <text evidence="8">The sequence shown here is derived from an EMBL/GenBank/DDBJ whole genome shotgun (WGS) entry which is preliminary data.</text>
</comment>
<sequence>MKRTIYAAACLMMVLLIGFTACGDDDNNFSAEQIAYFEKNRDYIREKKALKGEDGELLYKQVVLGGDTALYRVLSKEGTEMEKPTRQTTITVTLKGDFINNTNFQPEMSMPLTPVGVVPGLGAILLENTVGERVEAIIPAYLGYGYYDNRGIPAGSTLIFTYTVEKFN</sequence>
<evidence type="ECO:0000313" key="8">
    <source>
        <dbReference type="EMBL" id="RDU51000.1"/>
    </source>
</evidence>
<dbReference type="EMBL" id="QREV01000002">
    <property type="protein sequence ID" value="RDU51000.1"/>
    <property type="molecule type" value="Genomic_DNA"/>
</dbReference>
<dbReference type="InterPro" id="IPR046357">
    <property type="entry name" value="PPIase_dom_sf"/>
</dbReference>
<accession>A0A3D8HK12</accession>
<evidence type="ECO:0000256" key="1">
    <source>
        <dbReference type="ARBA" id="ARBA00000971"/>
    </source>
</evidence>
<dbReference type="SUPFAM" id="SSF54534">
    <property type="entry name" value="FKBP-like"/>
    <property type="match status" value="1"/>
</dbReference>
<evidence type="ECO:0000256" key="3">
    <source>
        <dbReference type="PROSITE-ProRule" id="PRU00277"/>
    </source>
</evidence>
<gene>
    <name evidence="8" type="ORF">DWU89_01405</name>
    <name evidence="7" type="ORF">H8784_01390</name>
</gene>
<dbReference type="GO" id="GO:0003755">
    <property type="term" value="F:peptidyl-prolyl cis-trans isomerase activity"/>
    <property type="evidence" value="ECO:0007669"/>
    <property type="project" value="UniProtKB-UniRule"/>
</dbReference>
<feature type="chain" id="PRO_5017778913" description="Peptidyl-prolyl cis-trans isomerase" evidence="5">
    <location>
        <begin position="24"/>
        <end position="168"/>
    </location>
</feature>
<protein>
    <recommendedName>
        <fullName evidence="4">Peptidyl-prolyl cis-trans isomerase</fullName>
        <ecNumber evidence="4">5.2.1.8</ecNumber>
    </recommendedName>
</protein>
<keyword evidence="3 4" id="KW-0413">Isomerase</keyword>
<dbReference type="Gene3D" id="3.10.50.40">
    <property type="match status" value="1"/>
</dbReference>
<comment type="catalytic activity">
    <reaction evidence="1 3 4">
        <text>[protein]-peptidylproline (omega=180) = [protein]-peptidylproline (omega=0)</text>
        <dbReference type="Rhea" id="RHEA:16237"/>
        <dbReference type="Rhea" id="RHEA-COMP:10747"/>
        <dbReference type="Rhea" id="RHEA-COMP:10748"/>
        <dbReference type="ChEBI" id="CHEBI:83833"/>
        <dbReference type="ChEBI" id="CHEBI:83834"/>
        <dbReference type="EC" id="5.2.1.8"/>
    </reaction>
</comment>
<dbReference type="Pfam" id="PF00254">
    <property type="entry name" value="FKBP_C"/>
    <property type="match status" value="1"/>
</dbReference>
<name>A0A3D8HK12_9BACT</name>
<comment type="similarity">
    <text evidence="4">Belongs to the FKBP-type PPIase family.</text>
</comment>
<reference evidence="7 10" key="2">
    <citation type="submission" date="2020-08" db="EMBL/GenBank/DDBJ databases">
        <title>Genome public.</title>
        <authorList>
            <person name="Liu C."/>
            <person name="Sun Q."/>
        </authorList>
    </citation>
    <scope>NUCLEOTIDE SEQUENCE [LARGE SCALE GENOMIC DNA]</scope>
    <source>
        <strain evidence="7 10">426_9</strain>
    </source>
</reference>
<keyword evidence="5" id="KW-0732">Signal</keyword>
<keyword evidence="10" id="KW-1185">Reference proteome</keyword>
<reference evidence="8 9" key="1">
    <citation type="submission" date="2018-07" db="EMBL/GenBank/DDBJ databases">
        <title>Parabacteroides acidifaciens nov. sp., isolated from human feces.</title>
        <authorList>
            <person name="Wang Y.J."/>
        </authorList>
    </citation>
    <scope>NUCLEOTIDE SEQUENCE [LARGE SCALE GENOMIC DNA]</scope>
    <source>
        <strain evidence="8 9">426-9</strain>
    </source>
</reference>
<feature type="domain" description="PPIase FKBP-type" evidence="6">
    <location>
        <begin position="87"/>
        <end position="168"/>
    </location>
</feature>
<evidence type="ECO:0000313" key="9">
    <source>
        <dbReference type="Proteomes" id="UP000256321"/>
    </source>
</evidence>
<evidence type="ECO:0000259" key="6">
    <source>
        <dbReference type="PROSITE" id="PS50059"/>
    </source>
</evidence>
<dbReference type="Proteomes" id="UP000629596">
    <property type="component" value="Unassembled WGS sequence"/>
</dbReference>